<accession>A0A6J4HS04</accession>
<reference evidence="2" key="1">
    <citation type="submission" date="2020-02" db="EMBL/GenBank/DDBJ databases">
        <authorList>
            <person name="Meier V. D."/>
        </authorList>
    </citation>
    <scope>NUCLEOTIDE SEQUENCE</scope>
    <source>
        <strain evidence="2">AVDCRST_MAG52</strain>
    </source>
</reference>
<dbReference type="Gene3D" id="2.40.50.140">
    <property type="entry name" value="Nucleic acid-binding proteins"/>
    <property type="match status" value="1"/>
</dbReference>
<dbReference type="EMBL" id="CADCTN010000071">
    <property type="protein sequence ID" value="CAA9231165.1"/>
    <property type="molecule type" value="Genomic_DNA"/>
</dbReference>
<organism evidence="2">
    <name type="scientific">uncultured Blastococcus sp</name>
    <dbReference type="NCBI Taxonomy" id="217144"/>
    <lineage>
        <taxon>Bacteria</taxon>
        <taxon>Bacillati</taxon>
        <taxon>Actinomycetota</taxon>
        <taxon>Actinomycetes</taxon>
        <taxon>Geodermatophilales</taxon>
        <taxon>Geodermatophilaceae</taxon>
        <taxon>Blastococcus</taxon>
        <taxon>environmental samples</taxon>
    </lineage>
</organism>
<name>A0A6J4HS04_9ACTN</name>
<dbReference type="AlphaFoldDB" id="A0A6J4HS04"/>
<dbReference type="SUPFAM" id="SSF50249">
    <property type="entry name" value="Nucleic acid-binding proteins"/>
    <property type="match status" value="1"/>
</dbReference>
<gene>
    <name evidence="2" type="ORF">AVDCRST_MAG52-1015</name>
</gene>
<feature type="region of interest" description="Disordered" evidence="1">
    <location>
        <begin position="52"/>
        <end position="77"/>
    </location>
</feature>
<proteinExistence type="predicted"/>
<evidence type="ECO:0008006" key="3">
    <source>
        <dbReference type="Google" id="ProtNLM"/>
    </source>
</evidence>
<evidence type="ECO:0000313" key="2">
    <source>
        <dbReference type="EMBL" id="CAA9231165.1"/>
    </source>
</evidence>
<evidence type="ECO:0000256" key="1">
    <source>
        <dbReference type="SAM" id="MobiDB-lite"/>
    </source>
</evidence>
<dbReference type="InterPro" id="IPR012340">
    <property type="entry name" value="NA-bd_OB-fold"/>
</dbReference>
<protein>
    <recommendedName>
        <fullName evidence="3">CSD domain-containing protein</fullName>
    </recommendedName>
</protein>
<sequence>MGTVVRWDDDQGAGLVELTDRPGDCRVEAAALDPRAGGGLRAGQIVEVEWTDSGAGDHPLQASRVTPRDDLQGTPGA</sequence>